<dbReference type="Pfam" id="PF00294">
    <property type="entry name" value="PfkB"/>
    <property type="match status" value="1"/>
</dbReference>
<keyword evidence="3 5" id="KW-0418">Kinase</keyword>
<evidence type="ECO:0000256" key="2">
    <source>
        <dbReference type="ARBA" id="ARBA00022679"/>
    </source>
</evidence>
<dbReference type="EMBL" id="VXPY01000084">
    <property type="protein sequence ID" value="MYD90956.1"/>
    <property type="molecule type" value="Genomic_DNA"/>
</dbReference>
<organism evidence="5">
    <name type="scientific">Caldilineaceae bacterium SB0662_bin_9</name>
    <dbReference type="NCBI Taxonomy" id="2605258"/>
    <lineage>
        <taxon>Bacteria</taxon>
        <taxon>Bacillati</taxon>
        <taxon>Chloroflexota</taxon>
        <taxon>Caldilineae</taxon>
        <taxon>Caldilineales</taxon>
        <taxon>Caldilineaceae</taxon>
    </lineage>
</organism>
<dbReference type="Gene3D" id="3.40.1190.20">
    <property type="match status" value="1"/>
</dbReference>
<dbReference type="PANTHER" id="PTHR43320">
    <property type="entry name" value="SUGAR KINASE"/>
    <property type="match status" value="1"/>
</dbReference>
<evidence type="ECO:0000259" key="4">
    <source>
        <dbReference type="Pfam" id="PF00294"/>
    </source>
</evidence>
<accession>A0A6B1DVB6</accession>
<comment type="similarity">
    <text evidence="1">Belongs to the carbohydrate kinase PfkB family.</text>
</comment>
<comment type="caution">
    <text evidence="5">The sequence shown here is derived from an EMBL/GenBank/DDBJ whole genome shotgun (WGS) entry which is preliminary data.</text>
</comment>
<dbReference type="GO" id="GO:0016301">
    <property type="term" value="F:kinase activity"/>
    <property type="evidence" value="ECO:0007669"/>
    <property type="project" value="UniProtKB-KW"/>
</dbReference>
<evidence type="ECO:0000256" key="1">
    <source>
        <dbReference type="ARBA" id="ARBA00010688"/>
    </source>
</evidence>
<keyword evidence="2" id="KW-0808">Transferase</keyword>
<protein>
    <submittedName>
        <fullName evidence="5">Sugar kinase</fullName>
    </submittedName>
</protein>
<dbReference type="InterPro" id="IPR011611">
    <property type="entry name" value="PfkB_dom"/>
</dbReference>
<dbReference type="CDD" id="cd01166">
    <property type="entry name" value="KdgK"/>
    <property type="match status" value="1"/>
</dbReference>
<dbReference type="AlphaFoldDB" id="A0A6B1DVB6"/>
<evidence type="ECO:0000256" key="3">
    <source>
        <dbReference type="ARBA" id="ARBA00022777"/>
    </source>
</evidence>
<feature type="domain" description="Carbohydrate kinase PfkB" evidence="4">
    <location>
        <begin position="9"/>
        <end position="298"/>
    </location>
</feature>
<dbReference type="InterPro" id="IPR029056">
    <property type="entry name" value="Ribokinase-like"/>
</dbReference>
<dbReference type="InterPro" id="IPR052700">
    <property type="entry name" value="Carb_kinase_PfkB-like"/>
</dbReference>
<proteinExistence type="inferred from homology"/>
<name>A0A6B1DVB6_9CHLR</name>
<sequence length="319" mass="34004">MSLYDVTGLGEVMLRLSVPAGSHLETARQLDVHPGGAEANTLVALARIGYRTAWCSGLPVGATGRLVANHLRQAGVDLSCVVWSDEGRTGLYFLENAEPPRNVDVIYDRTDSCASRLRPDQVDWNRLMDTSIFHISGITPAVSPSCLEVTRTALAEARARGVMVSFDLNFRSKLWTATEARATLQPMLSMADILFCGQADAETVLGLKGAPETQLEALADLAAGDTVVMSCGTEATYVRHAGAVFRQDVVSVQVVDRLGAGDALAAGVLHGLLNQDVEMGLRFGSVMAAMTLTQHGDMLVTHRAEVEQLVASGGGVLQR</sequence>
<dbReference type="PANTHER" id="PTHR43320:SF2">
    <property type="entry name" value="2-DEHYDRO-3-DEOXYGLUCONOKINASE_2-DEHYDRO-3-DEOXYGALACTONOKINASE"/>
    <property type="match status" value="1"/>
</dbReference>
<evidence type="ECO:0000313" key="5">
    <source>
        <dbReference type="EMBL" id="MYD90956.1"/>
    </source>
</evidence>
<dbReference type="SUPFAM" id="SSF53613">
    <property type="entry name" value="Ribokinase-like"/>
    <property type="match status" value="1"/>
</dbReference>
<gene>
    <name evidence="5" type="ORF">F4Y08_11590</name>
</gene>
<reference evidence="5" key="1">
    <citation type="submission" date="2019-09" db="EMBL/GenBank/DDBJ databases">
        <title>Characterisation of the sponge microbiome using genome-centric metagenomics.</title>
        <authorList>
            <person name="Engelberts J.P."/>
            <person name="Robbins S.J."/>
            <person name="De Goeij J.M."/>
            <person name="Aranda M."/>
            <person name="Bell S.C."/>
            <person name="Webster N.S."/>
        </authorList>
    </citation>
    <scope>NUCLEOTIDE SEQUENCE</scope>
    <source>
        <strain evidence="5">SB0662_bin_9</strain>
    </source>
</reference>